<sequence length="557" mass="62859">MTGKQISLRKKLWPKSPSKINKKRKTFVPYNSRDHKLTGHQESWARSLTMSLSGWRTRQKFLKSQLEAHLKTEAERDVLNAQDTARYVALQIQKGELDAKLQAEAAQEYAQKAAVWADVPSPPKAQPAPIVQPAPVVDWRVKAHNGIIKKKLLITKRWSAVTWNQKSNVQERLLLLEDDGFDIKGLQDRKATSEEITAIILERAAAQQQPSITNDTLMQQPEESEKQQEGSQDSSLVWLDPVLKQSTSSPAVSASPSPKHAPSLRSQPTTDDPAAPLRQPVPVSGPQPAIPPVIEDNAQPFYFDEPYQPRASPRLKRKYDRGIEQGLEDAAGSCLAFKKRKVEDLTEDGLRLQALQEIKRKALRRVFRPARSICRKSTPLSRVVFSAEIAPINCTEKPSITTLDYLYAKRAKEQTSNGLLRVSSHGFEHMMGELRFLTDTSNLADTDISIYDPDFDEEPTYGSISAEDRIKQNLRKLQRQKSRIAISKDERGCLVVQGETRTLAELFKVLGEQGLYHTVDWKWDGLRLSPSSSIPWSLSPETQSTLMEAESRLRRYA</sequence>
<gene>
    <name evidence="1" type="ORF">BU25DRAFT_458977</name>
</gene>
<proteinExistence type="predicted"/>
<evidence type="ECO:0000313" key="2">
    <source>
        <dbReference type="Proteomes" id="UP000799754"/>
    </source>
</evidence>
<keyword evidence="2" id="KW-1185">Reference proteome</keyword>
<dbReference type="EMBL" id="MU006718">
    <property type="protein sequence ID" value="KAF2627182.1"/>
    <property type="molecule type" value="Genomic_DNA"/>
</dbReference>
<accession>A0ACB6RZN9</accession>
<reference evidence="1" key="1">
    <citation type="journal article" date="2020" name="Stud. Mycol.">
        <title>101 Dothideomycetes genomes: a test case for predicting lifestyles and emergence of pathogens.</title>
        <authorList>
            <person name="Haridas S."/>
            <person name="Albert R."/>
            <person name="Binder M."/>
            <person name="Bloem J."/>
            <person name="Labutti K."/>
            <person name="Salamov A."/>
            <person name="Andreopoulos B."/>
            <person name="Baker S."/>
            <person name="Barry K."/>
            <person name="Bills G."/>
            <person name="Bluhm B."/>
            <person name="Cannon C."/>
            <person name="Castanera R."/>
            <person name="Culley D."/>
            <person name="Daum C."/>
            <person name="Ezra D."/>
            <person name="Gonzalez J."/>
            <person name="Henrissat B."/>
            <person name="Kuo A."/>
            <person name="Liang C."/>
            <person name="Lipzen A."/>
            <person name="Lutzoni F."/>
            <person name="Magnuson J."/>
            <person name="Mondo S."/>
            <person name="Nolan M."/>
            <person name="Ohm R."/>
            <person name="Pangilinan J."/>
            <person name="Park H.-J."/>
            <person name="Ramirez L."/>
            <person name="Alfaro M."/>
            <person name="Sun H."/>
            <person name="Tritt A."/>
            <person name="Yoshinaga Y."/>
            <person name="Zwiers L.-H."/>
            <person name="Turgeon B."/>
            <person name="Goodwin S."/>
            <person name="Spatafora J."/>
            <person name="Crous P."/>
            <person name="Grigoriev I."/>
        </authorList>
    </citation>
    <scope>NUCLEOTIDE SEQUENCE</scope>
    <source>
        <strain evidence="1">CBS 525.71</strain>
    </source>
</reference>
<dbReference type="Proteomes" id="UP000799754">
    <property type="component" value="Unassembled WGS sequence"/>
</dbReference>
<protein>
    <submittedName>
        <fullName evidence="1">Uncharacterized protein</fullName>
    </submittedName>
</protein>
<organism evidence="1 2">
    <name type="scientific">Macroventuria anomochaeta</name>
    <dbReference type="NCBI Taxonomy" id="301207"/>
    <lineage>
        <taxon>Eukaryota</taxon>
        <taxon>Fungi</taxon>
        <taxon>Dikarya</taxon>
        <taxon>Ascomycota</taxon>
        <taxon>Pezizomycotina</taxon>
        <taxon>Dothideomycetes</taxon>
        <taxon>Pleosporomycetidae</taxon>
        <taxon>Pleosporales</taxon>
        <taxon>Pleosporineae</taxon>
        <taxon>Didymellaceae</taxon>
        <taxon>Macroventuria</taxon>
    </lineage>
</organism>
<comment type="caution">
    <text evidence="1">The sequence shown here is derived from an EMBL/GenBank/DDBJ whole genome shotgun (WGS) entry which is preliminary data.</text>
</comment>
<name>A0ACB6RZN9_9PLEO</name>
<evidence type="ECO:0000313" key="1">
    <source>
        <dbReference type="EMBL" id="KAF2627182.1"/>
    </source>
</evidence>